<dbReference type="AlphaFoldDB" id="A0A2T3BEU2"/>
<gene>
    <name evidence="2" type="ORF">M430DRAFT_160685</name>
</gene>
<keyword evidence="1" id="KW-0732">Signal</keyword>
<sequence>MRFDLLLLTGVQCWILSLLLLLSRPACPAQPAMIEIRGSPTLHLVRVVYTEPWYTNTSRPASVLCRCGLGCRGWSLTNI</sequence>
<evidence type="ECO:0000313" key="2">
    <source>
        <dbReference type="EMBL" id="PSS27926.1"/>
    </source>
</evidence>
<organism evidence="2 3">
    <name type="scientific">Amorphotheca resinae ATCC 22711</name>
    <dbReference type="NCBI Taxonomy" id="857342"/>
    <lineage>
        <taxon>Eukaryota</taxon>
        <taxon>Fungi</taxon>
        <taxon>Dikarya</taxon>
        <taxon>Ascomycota</taxon>
        <taxon>Pezizomycotina</taxon>
        <taxon>Leotiomycetes</taxon>
        <taxon>Helotiales</taxon>
        <taxon>Amorphothecaceae</taxon>
        <taxon>Amorphotheca</taxon>
    </lineage>
</organism>
<dbReference type="EMBL" id="KZ679006">
    <property type="protein sequence ID" value="PSS27926.1"/>
    <property type="molecule type" value="Genomic_DNA"/>
</dbReference>
<dbReference type="RefSeq" id="XP_024725451.1">
    <property type="nucleotide sequence ID" value="XM_024863384.1"/>
</dbReference>
<proteinExistence type="predicted"/>
<protein>
    <recommendedName>
        <fullName evidence="4">Post-SET domain-containing protein</fullName>
    </recommendedName>
</protein>
<dbReference type="Proteomes" id="UP000241818">
    <property type="component" value="Unassembled WGS sequence"/>
</dbReference>
<accession>A0A2T3BEU2</accession>
<keyword evidence="3" id="KW-1185">Reference proteome</keyword>
<reference evidence="2 3" key="1">
    <citation type="journal article" date="2018" name="New Phytol.">
        <title>Comparative genomics and transcriptomics depict ericoid mycorrhizal fungi as versatile saprotrophs and plant mutualists.</title>
        <authorList>
            <person name="Martino E."/>
            <person name="Morin E."/>
            <person name="Grelet G.A."/>
            <person name="Kuo A."/>
            <person name="Kohler A."/>
            <person name="Daghino S."/>
            <person name="Barry K.W."/>
            <person name="Cichocki N."/>
            <person name="Clum A."/>
            <person name="Dockter R.B."/>
            <person name="Hainaut M."/>
            <person name="Kuo R.C."/>
            <person name="LaButti K."/>
            <person name="Lindahl B.D."/>
            <person name="Lindquist E.A."/>
            <person name="Lipzen A."/>
            <person name="Khouja H.R."/>
            <person name="Magnuson J."/>
            <person name="Murat C."/>
            <person name="Ohm R.A."/>
            <person name="Singer S.W."/>
            <person name="Spatafora J.W."/>
            <person name="Wang M."/>
            <person name="Veneault-Fourrey C."/>
            <person name="Henrissat B."/>
            <person name="Grigoriev I.V."/>
            <person name="Martin F.M."/>
            <person name="Perotto S."/>
        </authorList>
    </citation>
    <scope>NUCLEOTIDE SEQUENCE [LARGE SCALE GENOMIC DNA]</scope>
    <source>
        <strain evidence="2 3">ATCC 22711</strain>
    </source>
</reference>
<feature type="signal peptide" evidence="1">
    <location>
        <begin position="1"/>
        <end position="29"/>
    </location>
</feature>
<evidence type="ECO:0000256" key="1">
    <source>
        <dbReference type="SAM" id="SignalP"/>
    </source>
</evidence>
<name>A0A2T3BEU2_AMORE</name>
<dbReference type="GeneID" id="36571465"/>
<evidence type="ECO:0008006" key="4">
    <source>
        <dbReference type="Google" id="ProtNLM"/>
    </source>
</evidence>
<evidence type="ECO:0000313" key="3">
    <source>
        <dbReference type="Proteomes" id="UP000241818"/>
    </source>
</evidence>
<dbReference type="InParanoid" id="A0A2T3BEU2"/>
<feature type="chain" id="PRO_5015759895" description="Post-SET domain-containing protein" evidence="1">
    <location>
        <begin position="30"/>
        <end position="79"/>
    </location>
</feature>